<name>A0A420PLK4_FUSOX</name>
<reference evidence="2 3" key="1">
    <citation type="journal article" date="2018" name="Sci. Rep.">
        <title>Characterisation of pathogen-specific regions and novel effector candidates in Fusarium oxysporum f. sp. cepae.</title>
        <authorList>
            <person name="Armitage A.D."/>
            <person name="Taylor A."/>
            <person name="Sobczyk M.K."/>
            <person name="Baxter L."/>
            <person name="Greenfield B.P."/>
            <person name="Bates H.J."/>
            <person name="Wilson F."/>
            <person name="Jackson A.C."/>
            <person name="Ott S."/>
            <person name="Harrison R.J."/>
            <person name="Clarkson J.P."/>
        </authorList>
    </citation>
    <scope>NUCLEOTIDE SEQUENCE [LARGE SCALE GENOMIC DNA]</scope>
    <source>
        <strain evidence="2 3">Fo_A28</strain>
    </source>
</reference>
<dbReference type="Gene3D" id="3.40.50.1820">
    <property type="entry name" value="alpha/beta hydrolase"/>
    <property type="match status" value="1"/>
</dbReference>
<dbReference type="GO" id="GO:0016787">
    <property type="term" value="F:hydrolase activity"/>
    <property type="evidence" value="ECO:0007669"/>
    <property type="project" value="InterPro"/>
</dbReference>
<organism evidence="2 3">
    <name type="scientific">Fusarium oxysporum</name>
    <name type="common">Fusarium vascular wilt</name>
    <dbReference type="NCBI Taxonomy" id="5507"/>
    <lineage>
        <taxon>Eukaryota</taxon>
        <taxon>Fungi</taxon>
        <taxon>Dikarya</taxon>
        <taxon>Ascomycota</taxon>
        <taxon>Pezizomycotina</taxon>
        <taxon>Sordariomycetes</taxon>
        <taxon>Hypocreomycetidae</taxon>
        <taxon>Hypocreales</taxon>
        <taxon>Nectriaceae</taxon>
        <taxon>Fusarium</taxon>
        <taxon>Fusarium oxysporum species complex</taxon>
    </lineage>
</organism>
<dbReference type="PANTHER" id="PTHR17630:SF44">
    <property type="entry name" value="PROTEIN AIM2"/>
    <property type="match status" value="1"/>
</dbReference>
<dbReference type="VEuPathDB" id="FungiDB:FOC1_g10012722"/>
<dbReference type="Pfam" id="PF01738">
    <property type="entry name" value="DLH"/>
    <property type="match status" value="1"/>
</dbReference>
<dbReference type="VEuPathDB" id="FungiDB:FOXG_05283"/>
<dbReference type="SUPFAM" id="SSF53474">
    <property type="entry name" value="alpha/beta-Hydrolases"/>
    <property type="match status" value="1"/>
</dbReference>
<dbReference type="Proteomes" id="UP000285860">
    <property type="component" value="Unassembled WGS sequence"/>
</dbReference>
<comment type="caution">
    <text evidence="2">The sequence shown here is derived from an EMBL/GenBank/DDBJ whole genome shotgun (WGS) entry which is preliminary data.</text>
</comment>
<dbReference type="AlphaFoldDB" id="A0A420PLK4"/>
<dbReference type="InterPro" id="IPR002925">
    <property type="entry name" value="Dienelactn_hydro"/>
</dbReference>
<feature type="domain" description="Dienelactone hydrolase" evidence="1">
    <location>
        <begin position="41"/>
        <end position="273"/>
    </location>
</feature>
<dbReference type="VEuPathDB" id="FungiDB:FOC4_g10013721"/>
<dbReference type="VEuPathDB" id="FungiDB:HZS61_003867"/>
<dbReference type="VEuPathDB" id="FungiDB:FOZG_11062"/>
<dbReference type="EMBL" id="MRCY01000168">
    <property type="protein sequence ID" value="RKK93393.1"/>
    <property type="molecule type" value="Genomic_DNA"/>
</dbReference>
<dbReference type="InterPro" id="IPR029058">
    <property type="entry name" value="AB_hydrolase_fold"/>
</dbReference>
<gene>
    <name evidence="2" type="ORF">BFJ68_g15596</name>
</gene>
<dbReference type="PANTHER" id="PTHR17630">
    <property type="entry name" value="DIENELACTONE HYDROLASE"/>
    <property type="match status" value="1"/>
</dbReference>
<accession>A0A420PLK4</accession>
<dbReference type="VEuPathDB" id="FungiDB:FOIG_07236"/>
<evidence type="ECO:0000313" key="2">
    <source>
        <dbReference type="EMBL" id="RKK93393.1"/>
    </source>
</evidence>
<evidence type="ECO:0000313" key="3">
    <source>
        <dbReference type="Proteomes" id="UP000285860"/>
    </source>
</evidence>
<dbReference type="VEuPathDB" id="FungiDB:FOMG_06672"/>
<sequence length="277" mass="30263">MAPQLSARSGEMNVEGCCSSGMAASASYQPKGFITEIGDIKVYTVAPVQVTDETSTLLLLPDGFGLATHNIILSDKFASHGWLVFLPDYYEGDPLPEALLGPKPTVVLGECDRPSTANAPAVININAWLNKHNHSRVGILLQQLVANLQAQRPAAILQGVGYCFGGKHVLRLAKQSLQAAVAFHPSYVEEEDCKDIKSPLYVGLAGDDEMVPATLHQDLISWVQQSPSQLEFTIESYEGMLHGFAARPNTKDAAMKTEFERAFDRTVNFLQKYQWGL</sequence>
<proteinExistence type="predicted"/>
<evidence type="ECO:0000259" key="1">
    <source>
        <dbReference type="Pfam" id="PF01738"/>
    </source>
</evidence>
<protein>
    <recommendedName>
        <fullName evidence="1">Dienelactone hydrolase domain-containing protein</fullName>
    </recommendedName>
</protein>